<reference evidence="2" key="1">
    <citation type="submission" date="2023-03" db="EMBL/GenBank/DDBJ databases">
        <title>Massive genome expansion in bonnet fungi (Mycena s.s.) driven by repeated elements and novel gene families across ecological guilds.</title>
        <authorList>
            <consortium name="Lawrence Berkeley National Laboratory"/>
            <person name="Harder C.B."/>
            <person name="Miyauchi S."/>
            <person name="Viragh M."/>
            <person name="Kuo A."/>
            <person name="Thoen E."/>
            <person name="Andreopoulos B."/>
            <person name="Lu D."/>
            <person name="Skrede I."/>
            <person name="Drula E."/>
            <person name="Henrissat B."/>
            <person name="Morin E."/>
            <person name="Kohler A."/>
            <person name="Barry K."/>
            <person name="LaButti K."/>
            <person name="Morin E."/>
            <person name="Salamov A."/>
            <person name="Lipzen A."/>
            <person name="Mereny Z."/>
            <person name="Hegedus B."/>
            <person name="Baldrian P."/>
            <person name="Stursova M."/>
            <person name="Weitz H."/>
            <person name="Taylor A."/>
            <person name="Grigoriev I.V."/>
            <person name="Nagy L.G."/>
            <person name="Martin F."/>
            <person name="Kauserud H."/>
        </authorList>
    </citation>
    <scope>NUCLEOTIDE SEQUENCE</scope>
    <source>
        <strain evidence="2">CBHHK182m</strain>
    </source>
</reference>
<accession>A0AAD7MRE3</accession>
<dbReference type="EMBL" id="JARKIB010000163">
    <property type="protein sequence ID" value="KAJ7729764.1"/>
    <property type="molecule type" value="Genomic_DNA"/>
</dbReference>
<sequence>MHRSLRIPEVIGMICSQLKPVSWIRGGESDLAVLARTSTVFHDAALDVLWGRQETLMNLIRCMPADLWEGVSQSAEVLNYLRSFFGQPGVTQSRPIVASDWDRLLKYSPRVKFLRVDDEDPNVVPFFEALRLRFPDGYLLPNLQDLAWCYSSTASFGYARSVLPFIDLFLGPHIQTVGLARCERYAHYSILPDLLRKYPRLSTVSIGHRGEDDNDDEDSDDEEEGEDGNIKTKATDLGPPLVDQLSTFVRGLTHIRILAVGLLDRAALVHLGELDTLVALVAQLPASLSFPDIMHRSLFPRLRCIKLAIDNGDVRGLTQLLRTWNNASLGLFAVELMATNPRNFSAPRFPHGVEELHNLLGEHCNPDSLTNFSFDIQYHYDIDAGTFVYPGRFLRALFCFSKLTDVKIHVLDGFDIDDATLRDLACAWPYLQLLSLESQHTDRIATPRATLRGLQALAEHCSDLHTLALAFNATNVPLEVQITQEKLVSLRVDGSPITAPIPVAQFLAATFTNLNEIDSNYGRNHSEWVEVGKLLLETPEEEHGATQDHASTSVPVALNPME</sequence>
<dbReference type="Gene3D" id="3.80.10.10">
    <property type="entry name" value="Ribonuclease Inhibitor"/>
    <property type="match status" value="1"/>
</dbReference>
<keyword evidence="3" id="KW-1185">Reference proteome</keyword>
<feature type="region of interest" description="Disordered" evidence="1">
    <location>
        <begin position="206"/>
        <end position="236"/>
    </location>
</feature>
<name>A0AAD7MRE3_9AGAR</name>
<evidence type="ECO:0000256" key="1">
    <source>
        <dbReference type="SAM" id="MobiDB-lite"/>
    </source>
</evidence>
<feature type="region of interest" description="Disordered" evidence="1">
    <location>
        <begin position="540"/>
        <end position="562"/>
    </location>
</feature>
<dbReference type="AlphaFoldDB" id="A0AAD7MRE3"/>
<dbReference type="Proteomes" id="UP001215598">
    <property type="component" value="Unassembled WGS sequence"/>
</dbReference>
<proteinExistence type="predicted"/>
<evidence type="ECO:0008006" key="4">
    <source>
        <dbReference type="Google" id="ProtNLM"/>
    </source>
</evidence>
<evidence type="ECO:0000313" key="2">
    <source>
        <dbReference type="EMBL" id="KAJ7729764.1"/>
    </source>
</evidence>
<gene>
    <name evidence="2" type="ORF">B0H16DRAFT_1893780</name>
</gene>
<organism evidence="2 3">
    <name type="scientific">Mycena metata</name>
    <dbReference type="NCBI Taxonomy" id="1033252"/>
    <lineage>
        <taxon>Eukaryota</taxon>
        <taxon>Fungi</taxon>
        <taxon>Dikarya</taxon>
        <taxon>Basidiomycota</taxon>
        <taxon>Agaricomycotina</taxon>
        <taxon>Agaricomycetes</taxon>
        <taxon>Agaricomycetidae</taxon>
        <taxon>Agaricales</taxon>
        <taxon>Marasmiineae</taxon>
        <taxon>Mycenaceae</taxon>
        <taxon>Mycena</taxon>
    </lineage>
</organism>
<comment type="caution">
    <text evidence="2">The sequence shown here is derived from an EMBL/GenBank/DDBJ whole genome shotgun (WGS) entry which is preliminary data.</text>
</comment>
<protein>
    <recommendedName>
        <fullName evidence="4">F-box domain-containing protein</fullName>
    </recommendedName>
</protein>
<dbReference type="InterPro" id="IPR032675">
    <property type="entry name" value="LRR_dom_sf"/>
</dbReference>
<evidence type="ECO:0000313" key="3">
    <source>
        <dbReference type="Proteomes" id="UP001215598"/>
    </source>
</evidence>
<feature type="compositionally biased region" description="Acidic residues" evidence="1">
    <location>
        <begin position="212"/>
        <end position="227"/>
    </location>
</feature>